<dbReference type="InterPro" id="IPR008248">
    <property type="entry name" value="CheB-like"/>
</dbReference>
<dbReference type="PANTHER" id="PTHR42872">
    <property type="entry name" value="PROTEIN-GLUTAMATE METHYLESTERASE/PROTEIN-GLUTAMINE GLUTAMINASE"/>
    <property type="match status" value="1"/>
</dbReference>
<dbReference type="InterPro" id="IPR035909">
    <property type="entry name" value="CheB_C"/>
</dbReference>
<dbReference type="Proteomes" id="UP000217257">
    <property type="component" value="Chromosome"/>
</dbReference>
<accession>A0A250IV86</accession>
<dbReference type="GO" id="GO:0000156">
    <property type="term" value="F:phosphorelay response regulator activity"/>
    <property type="evidence" value="ECO:0007669"/>
    <property type="project" value="InterPro"/>
</dbReference>
<feature type="active site" evidence="5 6">
    <location>
        <position position="213"/>
    </location>
</feature>
<feature type="active site" evidence="5 6">
    <location>
        <position position="335"/>
    </location>
</feature>
<dbReference type="PANTHER" id="PTHR42872:SF6">
    <property type="entry name" value="PROTEIN-GLUTAMATE METHYLESTERASE_PROTEIN-GLUTAMINE GLUTAMINASE"/>
    <property type="match status" value="1"/>
</dbReference>
<dbReference type="EC" id="3.1.1.61" evidence="5"/>
<evidence type="ECO:0000256" key="6">
    <source>
        <dbReference type="PROSITE-ProRule" id="PRU00050"/>
    </source>
</evidence>
<evidence type="ECO:0000256" key="1">
    <source>
        <dbReference type="ARBA" id="ARBA00022490"/>
    </source>
</evidence>
<gene>
    <name evidence="5" type="primary">cheB</name>
    <name evidence="11" type="ORF">CYFUS_000562</name>
</gene>
<evidence type="ECO:0000256" key="4">
    <source>
        <dbReference type="ARBA" id="ARBA00048267"/>
    </source>
</evidence>
<evidence type="ECO:0000313" key="11">
    <source>
        <dbReference type="EMBL" id="ATB35150.1"/>
    </source>
</evidence>
<dbReference type="PROSITE" id="PS50122">
    <property type="entry name" value="CHEB"/>
    <property type="match status" value="1"/>
</dbReference>
<comment type="catalytic activity">
    <reaction evidence="4 5">
        <text>[protein]-L-glutamate 5-O-methyl ester + H2O = L-glutamyl-[protein] + methanol + H(+)</text>
        <dbReference type="Rhea" id="RHEA:23236"/>
        <dbReference type="Rhea" id="RHEA-COMP:10208"/>
        <dbReference type="Rhea" id="RHEA-COMP:10311"/>
        <dbReference type="ChEBI" id="CHEBI:15377"/>
        <dbReference type="ChEBI" id="CHEBI:15378"/>
        <dbReference type="ChEBI" id="CHEBI:17790"/>
        <dbReference type="ChEBI" id="CHEBI:29973"/>
        <dbReference type="ChEBI" id="CHEBI:82795"/>
        <dbReference type="EC" id="3.1.1.61"/>
    </reaction>
</comment>
<evidence type="ECO:0000259" key="10">
    <source>
        <dbReference type="PROSITE" id="PS50122"/>
    </source>
</evidence>
<evidence type="ECO:0000259" key="9">
    <source>
        <dbReference type="PROSITE" id="PS50110"/>
    </source>
</evidence>
<dbReference type="InterPro" id="IPR001789">
    <property type="entry name" value="Sig_transdc_resp-reg_receiver"/>
</dbReference>
<dbReference type="SUPFAM" id="SSF52738">
    <property type="entry name" value="Methylesterase CheB, C-terminal domain"/>
    <property type="match status" value="1"/>
</dbReference>
<dbReference type="InterPro" id="IPR011006">
    <property type="entry name" value="CheY-like_superfamily"/>
</dbReference>
<organism evidence="11 12">
    <name type="scientific">Cystobacter fuscus</name>
    <dbReference type="NCBI Taxonomy" id="43"/>
    <lineage>
        <taxon>Bacteria</taxon>
        <taxon>Pseudomonadati</taxon>
        <taxon>Myxococcota</taxon>
        <taxon>Myxococcia</taxon>
        <taxon>Myxococcales</taxon>
        <taxon>Cystobacterineae</taxon>
        <taxon>Archangiaceae</taxon>
        <taxon>Cystobacter</taxon>
    </lineage>
</organism>
<keyword evidence="5 7" id="KW-0597">Phosphoprotein</keyword>
<name>A0A250IV86_9BACT</name>
<dbReference type="Pfam" id="PF01339">
    <property type="entry name" value="CheB_methylest"/>
    <property type="match status" value="1"/>
</dbReference>
<dbReference type="GO" id="GO:0050568">
    <property type="term" value="F:protein-glutamine glutaminase activity"/>
    <property type="evidence" value="ECO:0007669"/>
    <property type="project" value="UniProtKB-UniRule"/>
</dbReference>
<comment type="domain">
    <text evidence="5">Contains a C-terminal catalytic domain, and an N-terminal region which modulates catalytic activity.</text>
</comment>
<dbReference type="Gene3D" id="3.40.50.2300">
    <property type="match status" value="1"/>
</dbReference>
<evidence type="ECO:0000256" key="2">
    <source>
        <dbReference type="ARBA" id="ARBA00022500"/>
    </source>
</evidence>
<dbReference type="SUPFAM" id="SSF52172">
    <property type="entry name" value="CheY-like"/>
    <property type="match status" value="1"/>
</dbReference>
<feature type="domain" description="CheB-type methylesterase" evidence="10">
    <location>
        <begin position="201"/>
        <end position="393"/>
    </location>
</feature>
<dbReference type="Pfam" id="PF00072">
    <property type="entry name" value="Response_reg"/>
    <property type="match status" value="1"/>
</dbReference>
<evidence type="ECO:0000256" key="5">
    <source>
        <dbReference type="HAMAP-Rule" id="MF_00099"/>
    </source>
</evidence>
<dbReference type="CDD" id="cd17541">
    <property type="entry name" value="REC_CheB-like"/>
    <property type="match status" value="1"/>
</dbReference>
<keyword evidence="2 5" id="KW-0145">Chemotaxis</keyword>
<dbReference type="NCBIfam" id="NF009206">
    <property type="entry name" value="PRK12555.1"/>
    <property type="match status" value="1"/>
</dbReference>
<feature type="modified residue" description="4-aspartylphosphate" evidence="5 7">
    <location>
        <position position="96"/>
    </location>
</feature>
<evidence type="ECO:0000256" key="8">
    <source>
        <dbReference type="SAM" id="MobiDB-lite"/>
    </source>
</evidence>
<comment type="function">
    <text evidence="5">Involved in chemotaxis. Part of a chemotaxis signal transduction system that modulates chemotaxis in response to various stimuli. Catalyzes the demethylation of specific methylglutamate residues introduced into the chemoreceptors (methyl-accepting chemotaxis proteins or MCP) by CheR. Also mediates the irreversible deamidation of specific glutamine residues to glutamic acid.</text>
</comment>
<feature type="domain" description="Response regulatory" evidence="9">
    <location>
        <begin position="46"/>
        <end position="163"/>
    </location>
</feature>
<dbReference type="GO" id="GO:0008984">
    <property type="term" value="F:protein-glutamate methylesterase activity"/>
    <property type="evidence" value="ECO:0007669"/>
    <property type="project" value="UniProtKB-UniRule"/>
</dbReference>
<protein>
    <recommendedName>
        <fullName evidence="5">Protein-glutamate methylesterase/protein-glutamine glutaminase</fullName>
        <ecNumber evidence="5">3.1.1.61</ecNumber>
        <ecNumber evidence="5">3.5.1.44</ecNumber>
    </recommendedName>
</protein>
<evidence type="ECO:0000256" key="3">
    <source>
        <dbReference type="ARBA" id="ARBA00022801"/>
    </source>
</evidence>
<dbReference type="NCBIfam" id="NF001965">
    <property type="entry name" value="PRK00742.1"/>
    <property type="match status" value="1"/>
</dbReference>
<dbReference type="KEGG" id="cfus:CYFUS_000562"/>
<comment type="similarity">
    <text evidence="5">Belongs to the CheB family.</text>
</comment>
<dbReference type="PIRSF" id="PIRSF000876">
    <property type="entry name" value="RR_chemtxs_CheB"/>
    <property type="match status" value="1"/>
</dbReference>
<dbReference type="EMBL" id="CP022098">
    <property type="protein sequence ID" value="ATB35150.1"/>
    <property type="molecule type" value="Genomic_DNA"/>
</dbReference>
<sequence>MPGTDLESYPPGLGWRVRAVTRNLQGPRLLAGETGGRGYDLAPVLRVLVVDDSAVVRQGMLMLLKHVPDMVAEVASDPLIARQKMTSHRPDVILLDLEMPRMDGLTFLRELMREEAPVPVVVCSGLAGPGTELAVRALEEGAVEIISKPPLGVGEFLRESRMRFVQSLRDAAKARPRPERYVPPARGEQEPAEKPMASLLTVTTDKVVAVGASTGGTDALRQLLQPMPPDCPGIVIVQHMPEQFTLAFAQRLNELCRIEVKEAEQGDRVLQGRALIAPGNRHLRVRRTGGHYQVEVADGKRVSGHKPSVDVLFHSVARAAGANAVGVLLTGMGEDGAEGLLLMKQAGAATIAQDEASSVVFGMPRAAIERGAADQVLPLKAINEAIRRRARQG</sequence>
<reference evidence="11 12" key="1">
    <citation type="submission" date="2017-06" db="EMBL/GenBank/DDBJ databases">
        <title>Sequencing and comparative analysis of myxobacterial genomes.</title>
        <authorList>
            <person name="Rupp O."/>
            <person name="Goesmann A."/>
            <person name="Sogaard-Andersen L."/>
        </authorList>
    </citation>
    <scope>NUCLEOTIDE SEQUENCE [LARGE SCALE GENOMIC DNA]</scope>
    <source>
        <strain evidence="11 12">DSM 52655</strain>
    </source>
</reference>
<evidence type="ECO:0000256" key="7">
    <source>
        <dbReference type="PROSITE-ProRule" id="PRU00169"/>
    </source>
</evidence>
<feature type="region of interest" description="Disordered" evidence="8">
    <location>
        <begin position="175"/>
        <end position="194"/>
    </location>
</feature>
<dbReference type="Gene3D" id="3.40.50.180">
    <property type="entry name" value="Methylesterase CheB, C-terminal domain"/>
    <property type="match status" value="1"/>
</dbReference>
<feature type="active site" evidence="5 6">
    <location>
        <position position="239"/>
    </location>
</feature>
<evidence type="ECO:0000313" key="12">
    <source>
        <dbReference type="Proteomes" id="UP000217257"/>
    </source>
</evidence>
<dbReference type="PROSITE" id="PS50110">
    <property type="entry name" value="RESPONSE_REGULATORY"/>
    <property type="match status" value="1"/>
</dbReference>
<comment type="PTM">
    <text evidence="5">Phosphorylated by CheA. Phosphorylation of the N-terminal regulatory domain activates the methylesterase activity.</text>
</comment>
<comment type="subcellular location">
    <subcellularLocation>
        <location evidence="5">Cytoplasm</location>
    </subcellularLocation>
</comment>
<keyword evidence="1 5" id="KW-0963">Cytoplasm</keyword>
<dbReference type="GO" id="GO:0006935">
    <property type="term" value="P:chemotaxis"/>
    <property type="evidence" value="ECO:0007669"/>
    <property type="project" value="UniProtKB-UniRule"/>
</dbReference>
<dbReference type="CDD" id="cd16432">
    <property type="entry name" value="CheB_Rec"/>
    <property type="match status" value="1"/>
</dbReference>
<dbReference type="SMART" id="SM00448">
    <property type="entry name" value="REC"/>
    <property type="match status" value="1"/>
</dbReference>
<proteinExistence type="inferred from homology"/>
<keyword evidence="3 5" id="KW-0378">Hydrolase</keyword>
<dbReference type="EC" id="3.5.1.44" evidence="5"/>
<dbReference type="HAMAP" id="MF_00099">
    <property type="entry name" value="CheB_chemtxs"/>
    <property type="match status" value="1"/>
</dbReference>
<dbReference type="AlphaFoldDB" id="A0A250IV86"/>
<dbReference type="GO" id="GO:0005737">
    <property type="term" value="C:cytoplasm"/>
    <property type="evidence" value="ECO:0007669"/>
    <property type="project" value="UniProtKB-SubCell"/>
</dbReference>
<dbReference type="InterPro" id="IPR000673">
    <property type="entry name" value="Sig_transdc_resp-reg_Me-estase"/>
</dbReference>
<comment type="catalytic activity">
    <reaction evidence="5">
        <text>L-glutaminyl-[protein] + H2O = L-glutamyl-[protein] + NH4(+)</text>
        <dbReference type="Rhea" id="RHEA:16441"/>
        <dbReference type="Rhea" id="RHEA-COMP:10207"/>
        <dbReference type="Rhea" id="RHEA-COMP:10208"/>
        <dbReference type="ChEBI" id="CHEBI:15377"/>
        <dbReference type="ChEBI" id="CHEBI:28938"/>
        <dbReference type="ChEBI" id="CHEBI:29973"/>
        <dbReference type="ChEBI" id="CHEBI:30011"/>
        <dbReference type="EC" id="3.5.1.44"/>
    </reaction>
</comment>